<keyword evidence="2" id="KW-1185">Reference proteome</keyword>
<dbReference type="OrthoDB" id="19861at2759"/>
<accession>A0A8H7DAI7</accession>
<sequence length="392" mass="44760">MYDYLLWILVSSAIAFWLESLRRYRNKPFRALHRKAWGHPWPRRYNTISRAEIGRLDDGDEIYVNVDDGVDHFDYCCLEDIEEVCRALAANTGLQDVIVMRQEYEEILSRLYHYPPGDPLRFKLFVITGQQGIGKTCFLVYHLLYRLERRLPTAVQVDNKRYFIFDHYGATLHSTDAASSQSVISRLNECWVLCDSNSFVTQPCEELQAYAATLMLTTLPKPEWRKMMEKMYAADSEVLVVDLPTVMEIAAAVKELKLDTTATLGWIGKWGPTFRTIISLLRRPGYVDRMHSAVEDAANTLTNSPLTTAVINSDVGRLPTESSSSLLFVGLNHERKTVLCIPTRYLADIFTRQVSSVQKRASHPLTQQRDCRLVPRDCNTHADAGPETSRAS</sequence>
<organism evidence="1 2">
    <name type="scientific">Mycena sanguinolenta</name>
    <dbReference type="NCBI Taxonomy" id="230812"/>
    <lineage>
        <taxon>Eukaryota</taxon>
        <taxon>Fungi</taxon>
        <taxon>Dikarya</taxon>
        <taxon>Basidiomycota</taxon>
        <taxon>Agaricomycotina</taxon>
        <taxon>Agaricomycetes</taxon>
        <taxon>Agaricomycetidae</taxon>
        <taxon>Agaricales</taxon>
        <taxon>Marasmiineae</taxon>
        <taxon>Mycenaceae</taxon>
        <taxon>Mycena</taxon>
    </lineage>
</organism>
<proteinExistence type="predicted"/>
<dbReference type="AlphaFoldDB" id="A0A8H7DAI7"/>
<gene>
    <name evidence="1" type="ORF">MSAN_00798400</name>
</gene>
<name>A0A8H7DAI7_9AGAR</name>
<evidence type="ECO:0000313" key="1">
    <source>
        <dbReference type="EMBL" id="KAF7367360.1"/>
    </source>
</evidence>
<evidence type="ECO:0000313" key="2">
    <source>
        <dbReference type="Proteomes" id="UP000623467"/>
    </source>
</evidence>
<comment type="caution">
    <text evidence="1">The sequence shown here is derived from an EMBL/GenBank/DDBJ whole genome shotgun (WGS) entry which is preliminary data.</text>
</comment>
<dbReference type="Proteomes" id="UP000623467">
    <property type="component" value="Unassembled WGS sequence"/>
</dbReference>
<reference evidence="1" key="1">
    <citation type="submission" date="2020-05" db="EMBL/GenBank/DDBJ databases">
        <title>Mycena genomes resolve the evolution of fungal bioluminescence.</title>
        <authorList>
            <person name="Tsai I.J."/>
        </authorList>
    </citation>
    <scope>NUCLEOTIDE SEQUENCE</scope>
    <source>
        <strain evidence="1">160909Yilan</strain>
    </source>
</reference>
<dbReference type="EMBL" id="JACAZH010000005">
    <property type="protein sequence ID" value="KAF7367360.1"/>
    <property type="molecule type" value="Genomic_DNA"/>
</dbReference>
<protein>
    <submittedName>
        <fullName evidence="1">Uncharacterized protein</fullName>
    </submittedName>
</protein>